<name>A0A6S6SEV3_9BACT</name>
<reference evidence="2" key="1">
    <citation type="submission" date="2020-01" db="EMBL/GenBank/DDBJ databases">
        <authorList>
            <person name="Meier V. D."/>
            <person name="Meier V D."/>
        </authorList>
    </citation>
    <scope>NUCLEOTIDE SEQUENCE</scope>
    <source>
        <strain evidence="2">HLG_WM_MAG_12</strain>
    </source>
</reference>
<gene>
    <name evidence="2" type="ORF">HELGO_WM30727</name>
</gene>
<dbReference type="NCBIfam" id="TIGR04336">
    <property type="entry name" value="AmmeMemoSam_B"/>
    <property type="match status" value="1"/>
</dbReference>
<sequence>MSVKKTHFNGSFYPNSSDEVLEYIEYFNNRILDEGINLQKYSAKSVIVPHAGYVYSGYTANIAYKSISEFENKRFILLGPSHHARFSGLCISNDDVYPTPLGDVSIDTEYKQILEKEFDFVHLDIKEHSTEVQVPFIKHYFPENKIIECVYSSYSATDLTTFVKFLLEDENNILIVSTDLSHYYDISKASSLDSKCIKAIQDLDLEALKDGCEACGVLGVYALIKNATNLNLTSKVLSYTTSADASGDNSNVVGYTSAIIY</sequence>
<protein>
    <submittedName>
        <fullName evidence="2">COG1355, Predicted dioxygenase</fullName>
    </submittedName>
</protein>
<dbReference type="PANTHER" id="PTHR11060">
    <property type="entry name" value="PROTEIN MEMO1"/>
    <property type="match status" value="1"/>
</dbReference>
<keyword evidence="2" id="KW-0560">Oxidoreductase</keyword>
<dbReference type="InterPro" id="IPR002737">
    <property type="entry name" value="MEMO1_fam"/>
</dbReference>
<dbReference type="Gene3D" id="3.40.830.10">
    <property type="entry name" value="LigB-like"/>
    <property type="match status" value="1"/>
</dbReference>
<comment type="similarity">
    <text evidence="1">Belongs to the MEMO1 family.</text>
</comment>
<evidence type="ECO:0000313" key="2">
    <source>
        <dbReference type="EMBL" id="CAA6801832.1"/>
    </source>
</evidence>
<dbReference type="EMBL" id="CACVAW010000007">
    <property type="protein sequence ID" value="CAA6801832.1"/>
    <property type="molecule type" value="Genomic_DNA"/>
</dbReference>
<dbReference type="PANTHER" id="PTHR11060:SF0">
    <property type="entry name" value="PROTEIN MEMO1"/>
    <property type="match status" value="1"/>
</dbReference>
<proteinExistence type="inferred from homology"/>
<dbReference type="AlphaFoldDB" id="A0A6S6SEV3"/>
<accession>A0A6S6SEV3</accession>
<evidence type="ECO:0000256" key="1">
    <source>
        <dbReference type="ARBA" id="ARBA00006315"/>
    </source>
</evidence>
<dbReference type="GO" id="GO:0051213">
    <property type="term" value="F:dioxygenase activity"/>
    <property type="evidence" value="ECO:0007669"/>
    <property type="project" value="UniProtKB-KW"/>
</dbReference>
<dbReference type="Pfam" id="PF01875">
    <property type="entry name" value="Memo"/>
    <property type="match status" value="1"/>
</dbReference>
<dbReference type="CDD" id="cd07361">
    <property type="entry name" value="MEMO_like"/>
    <property type="match status" value="1"/>
</dbReference>
<organism evidence="2">
    <name type="scientific">uncultured Campylobacterales bacterium</name>
    <dbReference type="NCBI Taxonomy" id="352960"/>
    <lineage>
        <taxon>Bacteria</taxon>
        <taxon>Pseudomonadati</taxon>
        <taxon>Campylobacterota</taxon>
        <taxon>Epsilonproteobacteria</taxon>
        <taxon>Campylobacterales</taxon>
        <taxon>environmental samples</taxon>
    </lineage>
</organism>
<keyword evidence="2" id="KW-0223">Dioxygenase</keyword>